<evidence type="ECO:0000256" key="12">
    <source>
        <dbReference type="ARBA" id="ARBA00023002"/>
    </source>
</evidence>
<evidence type="ECO:0000256" key="7">
    <source>
        <dbReference type="ARBA" id="ARBA00022643"/>
    </source>
</evidence>
<comment type="catalytic activity">
    <reaction evidence="15 16">
        <text>(S)-dihydroorotate + a quinone = orotate + a quinol</text>
        <dbReference type="Rhea" id="RHEA:30187"/>
        <dbReference type="ChEBI" id="CHEBI:24646"/>
        <dbReference type="ChEBI" id="CHEBI:30839"/>
        <dbReference type="ChEBI" id="CHEBI:30864"/>
        <dbReference type="ChEBI" id="CHEBI:132124"/>
        <dbReference type="EC" id="1.3.5.2"/>
    </reaction>
</comment>
<evidence type="ECO:0000256" key="5">
    <source>
        <dbReference type="ARBA" id="ARBA00017599"/>
    </source>
</evidence>
<comment type="pathway">
    <text evidence="2 16">Pyrimidine metabolism; UMP biosynthesis via de novo pathway; orotate from (S)-dihydroorotate (quinone route): step 1/1.</text>
</comment>
<keyword evidence="8" id="KW-0812">Transmembrane</keyword>
<dbReference type="KEGG" id="olu:OSTLU_13090"/>
<evidence type="ECO:0000259" key="17">
    <source>
        <dbReference type="Pfam" id="PF01180"/>
    </source>
</evidence>
<dbReference type="eggNOG" id="KOG1436">
    <property type="taxonomic scope" value="Eukaryota"/>
</dbReference>
<keyword evidence="6 16" id="KW-0285">Flavoprotein</keyword>
<dbReference type="PANTHER" id="PTHR48109:SF4">
    <property type="entry name" value="DIHYDROOROTATE DEHYDROGENASE (QUINONE), MITOCHONDRIAL"/>
    <property type="match status" value="1"/>
</dbReference>
<keyword evidence="11" id="KW-1133">Transmembrane helix</keyword>
<comment type="cofactor">
    <cofactor evidence="16">
        <name>FMN</name>
        <dbReference type="ChEBI" id="CHEBI:58210"/>
    </cofactor>
    <text evidence="16">Binds 1 FMN per subunit.</text>
</comment>
<dbReference type="NCBIfam" id="TIGR01036">
    <property type="entry name" value="pyrD_sub2"/>
    <property type="match status" value="1"/>
</dbReference>
<evidence type="ECO:0000256" key="9">
    <source>
        <dbReference type="ARBA" id="ARBA00022792"/>
    </source>
</evidence>
<dbReference type="InterPro" id="IPR050074">
    <property type="entry name" value="DHO_dehydrogenase"/>
</dbReference>
<organism evidence="18 19">
    <name type="scientific">Ostreococcus lucimarinus (strain CCE9901)</name>
    <dbReference type="NCBI Taxonomy" id="436017"/>
    <lineage>
        <taxon>Eukaryota</taxon>
        <taxon>Viridiplantae</taxon>
        <taxon>Chlorophyta</taxon>
        <taxon>Mamiellophyceae</taxon>
        <taxon>Mamiellales</taxon>
        <taxon>Bathycoccaceae</taxon>
        <taxon>Ostreococcus</taxon>
    </lineage>
</organism>
<dbReference type="Pfam" id="PF01180">
    <property type="entry name" value="DHO_dh"/>
    <property type="match status" value="1"/>
</dbReference>
<dbReference type="PROSITE" id="PS00911">
    <property type="entry name" value="DHODEHASE_1"/>
    <property type="match status" value="1"/>
</dbReference>
<keyword evidence="14" id="KW-0472">Membrane</keyword>
<name>A4S598_OSTLU</name>
<dbReference type="GeneID" id="5004800"/>
<evidence type="ECO:0000313" key="18">
    <source>
        <dbReference type="EMBL" id="ABO99029.1"/>
    </source>
</evidence>
<keyword evidence="10" id="KW-0809">Transit peptide</keyword>
<evidence type="ECO:0000256" key="4">
    <source>
        <dbReference type="ARBA" id="ARBA00012791"/>
    </source>
</evidence>
<proteinExistence type="inferred from homology"/>
<dbReference type="EC" id="1.3.5.2" evidence="4 16"/>
<dbReference type="UniPathway" id="UPA00070">
    <property type="reaction ID" value="UER00946"/>
</dbReference>
<evidence type="ECO:0000256" key="6">
    <source>
        <dbReference type="ARBA" id="ARBA00022630"/>
    </source>
</evidence>
<evidence type="ECO:0000256" key="2">
    <source>
        <dbReference type="ARBA" id="ARBA00005161"/>
    </source>
</evidence>
<keyword evidence="9 16" id="KW-0999">Mitochondrion inner membrane</keyword>
<reference evidence="18 19" key="1">
    <citation type="journal article" date="2007" name="Proc. Natl. Acad. Sci. U.S.A.">
        <title>The tiny eukaryote Ostreococcus provides genomic insights into the paradox of plankton speciation.</title>
        <authorList>
            <person name="Palenik B."/>
            <person name="Grimwood J."/>
            <person name="Aerts A."/>
            <person name="Rouze P."/>
            <person name="Salamov A."/>
            <person name="Putnam N."/>
            <person name="Dupont C."/>
            <person name="Jorgensen R."/>
            <person name="Derelle E."/>
            <person name="Rombauts S."/>
            <person name="Zhou K."/>
            <person name="Otillar R."/>
            <person name="Merchant S.S."/>
            <person name="Podell S."/>
            <person name="Gaasterland T."/>
            <person name="Napoli C."/>
            <person name="Gendler K."/>
            <person name="Manuell A."/>
            <person name="Tai V."/>
            <person name="Vallon O."/>
            <person name="Piganeau G."/>
            <person name="Jancek S."/>
            <person name="Heijde M."/>
            <person name="Jabbari K."/>
            <person name="Bowler C."/>
            <person name="Lohr M."/>
            <person name="Robbens S."/>
            <person name="Werner G."/>
            <person name="Dubchak I."/>
            <person name="Pazour G.J."/>
            <person name="Ren Q."/>
            <person name="Paulsen I."/>
            <person name="Delwiche C."/>
            <person name="Schmutz J."/>
            <person name="Rokhsar D."/>
            <person name="Van de Peer Y."/>
            <person name="Moreau H."/>
            <person name="Grigoriev I.V."/>
        </authorList>
    </citation>
    <scope>NUCLEOTIDE SEQUENCE [LARGE SCALE GENOMIC DNA]</scope>
    <source>
        <strain evidence="18 19">CCE9901</strain>
    </source>
</reference>
<accession>A4S598</accession>
<dbReference type="GO" id="GO:0005743">
    <property type="term" value="C:mitochondrial inner membrane"/>
    <property type="evidence" value="ECO:0007669"/>
    <property type="project" value="UniProtKB-SubCell"/>
</dbReference>
<dbReference type="CDD" id="cd04738">
    <property type="entry name" value="DHOD_2_like"/>
    <property type="match status" value="1"/>
</dbReference>
<sequence length="384" mass="40661">MAAVRFADGDWAEDAEFAAYGAATPALRALDAETAHDVAVAALALGLGPRRRRRDGEALRVEALGTTFSNPIGLAAGFDKDARAFEALLRVGFGFVEIGSVTPKPQPGNPKPRAFRLREHGAVINRYGFNSQGHESARTRLARRRDAVAAEGDDATAEPRGVLGVNLGKNKLTPEDNAADDYVLGVENIGEFGDYIVVNISSPNTPGLRNLQGRKHLSGLLRKVLDARDKNPGTAKTPVLVKIAPDLTDAALRDIASVVKSEKVDGVIVSNTTIARPDAIKAHAHGDEAGGLSGKPLMEPSTKVLHDLYKLTGGKITLVGCGGIASGEDAYAKIRAGASLVQLYTAFAFEGPPLIPRIKRELEECLARDGFKSVQDAIGAAHRK</sequence>
<dbReference type="RefSeq" id="XP_001420736.1">
    <property type="nucleotide sequence ID" value="XM_001420699.1"/>
</dbReference>
<dbReference type="OMA" id="IYGTDTR"/>
<dbReference type="GO" id="GO:0106430">
    <property type="term" value="F:dihydroorotate dehydrogenase (quinone) activity"/>
    <property type="evidence" value="ECO:0007669"/>
    <property type="project" value="UniProtKB-EC"/>
</dbReference>
<dbReference type="Gramene" id="ABO99029">
    <property type="protein sequence ID" value="ABO99029"/>
    <property type="gene ID" value="OSTLU_13090"/>
</dbReference>
<dbReference type="FunFam" id="3.20.20.70:FF:000066">
    <property type="entry name" value="Dihydroorotate dehydrogenase (quinone), mitochondrial"/>
    <property type="match status" value="1"/>
</dbReference>
<evidence type="ECO:0000256" key="15">
    <source>
        <dbReference type="ARBA" id="ARBA00048639"/>
    </source>
</evidence>
<gene>
    <name evidence="18" type="primary">PYR4</name>
    <name evidence="18" type="ORF">OSTLU_13090</name>
</gene>
<dbReference type="HOGENOM" id="CLU_013640_0_0_1"/>
<dbReference type="GO" id="GO:0044205">
    <property type="term" value="P:'de novo' UMP biosynthetic process"/>
    <property type="evidence" value="ECO:0007669"/>
    <property type="project" value="UniProtKB-UniPathway"/>
</dbReference>
<comment type="similarity">
    <text evidence="3 16">Belongs to the dihydroorotate dehydrogenase family. Type 2 subfamily.</text>
</comment>
<dbReference type="InterPro" id="IPR013785">
    <property type="entry name" value="Aldolase_TIM"/>
</dbReference>
<evidence type="ECO:0000256" key="10">
    <source>
        <dbReference type="ARBA" id="ARBA00022946"/>
    </source>
</evidence>
<keyword evidence="7 16" id="KW-0288">FMN</keyword>
<evidence type="ECO:0000256" key="13">
    <source>
        <dbReference type="ARBA" id="ARBA00023128"/>
    </source>
</evidence>
<comment type="subcellular location">
    <subcellularLocation>
        <location evidence="1 16">Mitochondrion inner membrane</location>
        <topology evidence="1 16">Single-pass membrane protein</topology>
    </subcellularLocation>
</comment>
<dbReference type="InterPro" id="IPR005719">
    <property type="entry name" value="Dihydroorotate_DH_2"/>
</dbReference>
<evidence type="ECO:0000256" key="1">
    <source>
        <dbReference type="ARBA" id="ARBA00004434"/>
    </source>
</evidence>
<keyword evidence="12 16" id="KW-0560">Oxidoreductase</keyword>
<dbReference type="STRING" id="436017.A4S598"/>
<dbReference type="GO" id="GO:0006207">
    <property type="term" value="P:'de novo' pyrimidine nucleobase biosynthetic process"/>
    <property type="evidence" value="ECO:0007669"/>
    <property type="project" value="InterPro"/>
</dbReference>
<dbReference type="NCBIfam" id="NF003652">
    <property type="entry name" value="PRK05286.2-5"/>
    <property type="match status" value="1"/>
</dbReference>
<evidence type="ECO:0000256" key="3">
    <source>
        <dbReference type="ARBA" id="ARBA00005359"/>
    </source>
</evidence>
<evidence type="ECO:0000256" key="16">
    <source>
        <dbReference type="RuleBase" id="RU361255"/>
    </source>
</evidence>
<dbReference type="InterPro" id="IPR005720">
    <property type="entry name" value="Dihydroorotate_DH_cat"/>
</dbReference>
<feature type="domain" description="Dihydroorotate dehydrogenase catalytic" evidence="17">
    <location>
        <begin position="59"/>
        <end position="366"/>
    </location>
</feature>
<dbReference type="Proteomes" id="UP000001568">
    <property type="component" value="Chromosome 12"/>
</dbReference>
<evidence type="ECO:0000256" key="14">
    <source>
        <dbReference type="ARBA" id="ARBA00023136"/>
    </source>
</evidence>
<protein>
    <recommendedName>
        <fullName evidence="5 16">Dihydroorotate dehydrogenase (quinone), mitochondrial</fullName>
        <shortName evidence="16">DHOdehase</shortName>
        <ecNumber evidence="4 16">1.3.5.2</ecNumber>
    </recommendedName>
</protein>
<dbReference type="OrthoDB" id="14784at2759"/>
<dbReference type="EMBL" id="CP000592">
    <property type="protein sequence ID" value="ABO99029.1"/>
    <property type="molecule type" value="Genomic_DNA"/>
</dbReference>
<dbReference type="PANTHER" id="PTHR48109">
    <property type="entry name" value="DIHYDROOROTATE DEHYDROGENASE (QUINONE), MITOCHONDRIAL-RELATED"/>
    <property type="match status" value="1"/>
</dbReference>
<evidence type="ECO:0000256" key="11">
    <source>
        <dbReference type="ARBA" id="ARBA00022989"/>
    </source>
</evidence>
<dbReference type="InterPro" id="IPR001295">
    <property type="entry name" value="Dihydroorotate_DH_CS"/>
</dbReference>
<dbReference type="SUPFAM" id="SSF51395">
    <property type="entry name" value="FMN-linked oxidoreductases"/>
    <property type="match status" value="1"/>
</dbReference>
<dbReference type="NCBIfam" id="NF003645">
    <property type="entry name" value="PRK05286.1-2"/>
    <property type="match status" value="1"/>
</dbReference>
<evidence type="ECO:0000313" key="19">
    <source>
        <dbReference type="Proteomes" id="UP000001568"/>
    </source>
</evidence>
<keyword evidence="13 16" id="KW-0496">Mitochondrion</keyword>
<evidence type="ECO:0000256" key="8">
    <source>
        <dbReference type="ARBA" id="ARBA00022692"/>
    </source>
</evidence>
<keyword evidence="19" id="KW-1185">Reference proteome</keyword>
<dbReference type="AlphaFoldDB" id="A4S598"/>
<dbReference type="Gene3D" id="3.20.20.70">
    <property type="entry name" value="Aldolase class I"/>
    <property type="match status" value="1"/>
</dbReference>
<dbReference type="PROSITE" id="PS00912">
    <property type="entry name" value="DHODEHASE_2"/>
    <property type="match status" value="1"/>
</dbReference>
<dbReference type="HAMAP" id="MF_00225">
    <property type="entry name" value="DHO_dh_type2"/>
    <property type="match status" value="1"/>
</dbReference>